<proteinExistence type="predicted"/>
<keyword evidence="2" id="KW-1185">Reference proteome</keyword>
<dbReference type="EMBL" id="CAJVPL010001798">
    <property type="protein sequence ID" value="CAG8588043.1"/>
    <property type="molecule type" value="Genomic_DNA"/>
</dbReference>
<accession>A0A9N9C3P4</accession>
<evidence type="ECO:0000313" key="1">
    <source>
        <dbReference type="EMBL" id="CAG8588043.1"/>
    </source>
</evidence>
<dbReference type="Proteomes" id="UP000789831">
    <property type="component" value="Unassembled WGS sequence"/>
</dbReference>
<comment type="caution">
    <text evidence="1">The sequence shown here is derived from an EMBL/GenBank/DDBJ whole genome shotgun (WGS) entry which is preliminary data.</text>
</comment>
<protein>
    <submittedName>
        <fullName evidence="1">804_t:CDS:1</fullName>
    </submittedName>
</protein>
<dbReference type="AlphaFoldDB" id="A0A9N9C3P4"/>
<evidence type="ECO:0000313" key="2">
    <source>
        <dbReference type="Proteomes" id="UP000789831"/>
    </source>
</evidence>
<reference evidence="1" key="1">
    <citation type="submission" date="2021-06" db="EMBL/GenBank/DDBJ databases">
        <authorList>
            <person name="Kallberg Y."/>
            <person name="Tangrot J."/>
            <person name="Rosling A."/>
        </authorList>
    </citation>
    <scope>NUCLEOTIDE SEQUENCE</scope>
    <source>
        <strain evidence="1">MT106</strain>
    </source>
</reference>
<dbReference type="OrthoDB" id="2385457at2759"/>
<organism evidence="1 2">
    <name type="scientific">Ambispora gerdemannii</name>
    <dbReference type="NCBI Taxonomy" id="144530"/>
    <lineage>
        <taxon>Eukaryota</taxon>
        <taxon>Fungi</taxon>
        <taxon>Fungi incertae sedis</taxon>
        <taxon>Mucoromycota</taxon>
        <taxon>Glomeromycotina</taxon>
        <taxon>Glomeromycetes</taxon>
        <taxon>Archaeosporales</taxon>
        <taxon>Ambisporaceae</taxon>
        <taxon>Ambispora</taxon>
    </lineage>
</organism>
<sequence>MSSPFIVPDCTQQVSGRIADREIIVLSSEQLLERLAHGKLIVPNCQLEIMPVLEETKAEIIYQLGIWCHANVPLVGQFGGSNASIMLGSFKVPNVMGGFDILGPDASVVLRPRWNAFQANRSPRQPENKIFRKLHQTLS</sequence>
<name>A0A9N9C3P4_9GLOM</name>
<gene>
    <name evidence="1" type="ORF">AGERDE_LOCUS8462</name>
</gene>